<evidence type="ECO:0000256" key="1">
    <source>
        <dbReference type="ARBA" id="ARBA00008361"/>
    </source>
</evidence>
<dbReference type="Proteomes" id="UP000249696">
    <property type="component" value="Unassembled WGS sequence"/>
</dbReference>
<evidence type="ECO:0000256" key="3">
    <source>
        <dbReference type="ARBA" id="ARBA00022679"/>
    </source>
</evidence>
<dbReference type="PANTHER" id="PTHR44942:SF4">
    <property type="entry name" value="METHYLTRANSFERASE TYPE 11 DOMAIN-CONTAINING PROTEIN"/>
    <property type="match status" value="1"/>
</dbReference>
<protein>
    <submittedName>
        <fullName evidence="5">Methyltransferase family protein</fullName>
    </submittedName>
</protein>
<dbReference type="InterPro" id="IPR051052">
    <property type="entry name" value="Diverse_substrate_MTase"/>
</dbReference>
<dbReference type="SUPFAM" id="SSF53335">
    <property type="entry name" value="S-adenosyl-L-methionine-dependent methyltransferases"/>
    <property type="match status" value="1"/>
</dbReference>
<dbReference type="InterPro" id="IPR029063">
    <property type="entry name" value="SAM-dependent_MTases_sf"/>
</dbReference>
<accession>A0A327RJ34</accession>
<gene>
    <name evidence="5" type="ORF">LV92_00282</name>
</gene>
<dbReference type="GO" id="GO:0032259">
    <property type="term" value="P:methylation"/>
    <property type="evidence" value="ECO:0007669"/>
    <property type="project" value="UniProtKB-KW"/>
</dbReference>
<dbReference type="GO" id="GO:0008757">
    <property type="term" value="F:S-adenosylmethionine-dependent methyltransferase activity"/>
    <property type="evidence" value="ECO:0007669"/>
    <property type="project" value="InterPro"/>
</dbReference>
<evidence type="ECO:0000313" key="6">
    <source>
        <dbReference type="Proteomes" id="UP000249696"/>
    </source>
</evidence>
<proteinExistence type="inferred from homology"/>
<sequence>MKRKLDRFSKQSKIYSQYRPTYPARLYQYIYSFCEAKNACWDCGTGNGQVAVVLSKSFAQVSASDISKQQIQHAVHMDNIEYSVQRAEQTSFVNDSFDLITVAQAVHWFDLRAFNHEAKRVLKPNGIIAIWGYGLMRINSEIDPIIIHFYNNIIGAYWDKERDYIDLKYSSIPFNFDEIDLKETFKIETSWTLLQLEGYFNSWSSVQNFIKTNNGHNPVDQLIKDISLKWNSFRQKITFPIFMRLGRNAK</sequence>
<evidence type="ECO:0000259" key="4">
    <source>
        <dbReference type="Pfam" id="PF08241"/>
    </source>
</evidence>
<dbReference type="InterPro" id="IPR013216">
    <property type="entry name" value="Methyltransf_11"/>
</dbReference>
<dbReference type="RefSeq" id="WP_111621893.1">
    <property type="nucleotide sequence ID" value="NZ_QLLN01000001.1"/>
</dbReference>
<comment type="caution">
    <text evidence="5">The sequence shown here is derived from an EMBL/GenBank/DDBJ whole genome shotgun (WGS) entry which is preliminary data.</text>
</comment>
<feature type="domain" description="Methyltransferase type 11" evidence="4">
    <location>
        <begin position="42"/>
        <end position="130"/>
    </location>
</feature>
<dbReference type="EMBL" id="QLLN01000001">
    <property type="protein sequence ID" value="RAJ15584.1"/>
    <property type="molecule type" value="Genomic_DNA"/>
</dbReference>
<dbReference type="AlphaFoldDB" id="A0A327RJ34"/>
<keyword evidence="6" id="KW-1185">Reference proteome</keyword>
<name>A0A327RJ34_9FLAO</name>
<keyword evidence="3 5" id="KW-0808">Transferase</keyword>
<evidence type="ECO:0000313" key="5">
    <source>
        <dbReference type="EMBL" id="RAJ15584.1"/>
    </source>
</evidence>
<dbReference type="PANTHER" id="PTHR44942">
    <property type="entry name" value="METHYLTRANSF_11 DOMAIN-CONTAINING PROTEIN"/>
    <property type="match status" value="1"/>
</dbReference>
<dbReference type="Pfam" id="PF08241">
    <property type="entry name" value="Methyltransf_11"/>
    <property type="match status" value="1"/>
</dbReference>
<organism evidence="5 6">
    <name type="scientific">Arenibacter echinorum</name>
    <dbReference type="NCBI Taxonomy" id="440515"/>
    <lineage>
        <taxon>Bacteria</taxon>
        <taxon>Pseudomonadati</taxon>
        <taxon>Bacteroidota</taxon>
        <taxon>Flavobacteriia</taxon>
        <taxon>Flavobacteriales</taxon>
        <taxon>Flavobacteriaceae</taxon>
        <taxon>Arenibacter</taxon>
    </lineage>
</organism>
<evidence type="ECO:0000256" key="2">
    <source>
        <dbReference type="ARBA" id="ARBA00022603"/>
    </source>
</evidence>
<dbReference type="Gene3D" id="3.40.50.150">
    <property type="entry name" value="Vaccinia Virus protein VP39"/>
    <property type="match status" value="1"/>
</dbReference>
<comment type="similarity">
    <text evidence="1">Belongs to the methyltransferase superfamily.</text>
</comment>
<dbReference type="OrthoDB" id="9797252at2"/>
<keyword evidence="2 5" id="KW-0489">Methyltransferase</keyword>
<dbReference type="CDD" id="cd02440">
    <property type="entry name" value="AdoMet_MTases"/>
    <property type="match status" value="1"/>
</dbReference>
<reference evidence="5 6" key="1">
    <citation type="submission" date="2018-06" db="EMBL/GenBank/DDBJ databases">
        <title>Genomic Encyclopedia of Archaeal and Bacterial Type Strains, Phase II (KMG-II): from individual species to whole genera.</title>
        <authorList>
            <person name="Goeker M."/>
        </authorList>
    </citation>
    <scope>NUCLEOTIDE SEQUENCE [LARGE SCALE GENOMIC DNA]</scope>
    <source>
        <strain evidence="5 6">DSM 23522</strain>
    </source>
</reference>